<evidence type="ECO:0000256" key="1">
    <source>
        <dbReference type="SAM" id="SignalP"/>
    </source>
</evidence>
<evidence type="ECO:0000313" key="2">
    <source>
        <dbReference type="EMBL" id="TQQ84923.1"/>
    </source>
</evidence>
<sequence length="431" mass="47566">MKLKKLLAVRMAGIMSISMIACSSGNTEKEASTDKPYAGEEITVLLPPWYEEGITAAIPDFEEKTGITVNLEIMEWDALKDRIVTSCSSGKAPADVTEFSWDWVSTFGASGWYEPLNDYMDESFWEDCITKESYNYDGNYLAVPIYNDFRMTYVNKDDFKKAGIDEVPADADKILEAAKKIKESGAEEYPISLPLSATAGTTTPWFMLTKSMGGELFDENYKPLFTDKESAGYKAMKWIMDAYEAELVDPAAVDYQGTDIVDHYKNGDGSIDIAGWSGNVTEYFNKEKSSIADSVEVIKVPGANGETRTYSLLEGVGIPSSSEHKEAAAEFIKYINTEDFLKTFFTDYGIFPSSQKVIDSLIESGDLPGGEIVSEVLGTIEPLFPQGAPEWYGTWEGETATIMNQMAKGELTLDQGLQAIADSAEKLNSEK</sequence>
<dbReference type="CDD" id="cd13585">
    <property type="entry name" value="PBP2_TMBP_like"/>
    <property type="match status" value="1"/>
</dbReference>
<evidence type="ECO:0000313" key="3">
    <source>
        <dbReference type="Proteomes" id="UP000317863"/>
    </source>
</evidence>
<proteinExistence type="predicted"/>
<organism evidence="2 3">
    <name type="scientific">Peptacetobacter hominis</name>
    <dbReference type="NCBI Taxonomy" id="2743610"/>
    <lineage>
        <taxon>Bacteria</taxon>
        <taxon>Bacillati</taxon>
        <taxon>Bacillota</taxon>
        <taxon>Clostridia</taxon>
        <taxon>Peptostreptococcales</taxon>
        <taxon>Peptostreptococcaceae</taxon>
        <taxon>Peptacetobacter</taxon>
    </lineage>
</organism>
<dbReference type="Pfam" id="PF01547">
    <property type="entry name" value="SBP_bac_1"/>
    <property type="match status" value="1"/>
</dbReference>
<dbReference type="EMBL" id="SGJB01000006">
    <property type="protein sequence ID" value="TQQ84923.1"/>
    <property type="molecule type" value="Genomic_DNA"/>
</dbReference>
<comment type="caution">
    <text evidence="2">The sequence shown here is derived from an EMBL/GenBank/DDBJ whole genome shotgun (WGS) entry which is preliminary data.</text>
</comment>
<protein>
    <submittedName>
        <fullName evidence="2">Sugar ABC transporter substrate-binding protein</fullName>
    </submittedName>
</protein>
<accession>A0A544QW51</accession>
<keyword evidence="3" id="KW-1185">Reference proteome</keyword>
<dbReference type="SUPFAM" id="SSF53850">
    <property type="entry name" value="Periplasmic binding protein-like II"/>
    <property type="match status" value="1"/>
</dbReference>
<dbReference type="RefSeq" id="WP_142535753.1">
    <property type="nucleotide sequence ID" value="NZ_SGJB01000006.1"/>
</dbReference>
<dbReference type="PROSITE" id="PS51257">
    <property type="entry name" value="PROKAR_LIPOPROTEIN"/>
    <property type="match status" value="1"/>
</dbReference>
<dbReference type="Gene3D" id="3.40.190.10">
    <property type="entry name" value="Periplasmic binding protein-like II"/>
    <property type="match status" value="2"/>
</dbReference>
<dbReference type="InterPro" id="IPR050490">
    <property type="entry name" value="Bact_solute-bd_prot1"/>
</dbReference>
<reference evidence="2 3" key="1">
    <citation type="submission" date="2019-02" db="EMBL/GenBank/DDBJ databases">
        <title>Peptostreptococcaceae bacterium ZHW00191 nov., a new bacterium isolated from the human gut.</title>
        <authorList>
            <person name="Zhou H.-W."/>
            <person name="Chen X.-J."/>
        </authorList>
    </citation>
    <scope>NUCLEOTIDE SEQUENCE [LARGE SCALE GENOMIC DNA]</scope>
    <source>
        <strain evidence="2 3">ZHW00191</strain>
    </source>
</reference>
<dbReference type="PANTHER" id="PTHR43649">
    <property type="entry name" value="ARABINOSE-BINDING PROTEIN-RELATED"/>
    <property type="match status" value="1"/>
</dbReference>
<dbReference type="AlphaFoldDB" id="A0A544QW51"/>
<feature type="signal peptide" evidence="1">
    <location>
        <begin position="1"/>
        <end position="21"/>
    </location>
</feature>
<dbReference type="InterPro" id="IPR006059">
    <property type="entry name" value="SBP"/>
</dbReference>
<gene>
    <name evidence="2" type="ORF">EXD82_04675</name>
</gene>
<dbReference type="PANTHER" id="PTHR43649:SF12">
    <property type="entry name" value="DIACETYLCHITOBIOSE BINDING PROTEIN DASA"/>
    <property type="match status" value="1"/>
</dbReference>
<dbReference type="Proteomes" id="UP000317863">
    <property type="component" value="Unassembled WGS sequence"/>
</dbReference>
<name>A0A544QW51_9FIRM</name>
<dbReference type="OrthoDB" id="42940at2"/>
<keyword evidence="1" id="KW-0732">Signal</keyword>
<feature type="chain" id="PRO_5039429131" evidence="1">
    <location>
        <begin position="22"/>
        <end position="431"/>
    </location>
</feature>